<evidence type="ECO:0000256" key="9">
    <source>
        <dbReference type="ARBA" id="ARBA00023136"/>
    </source>
</evidence>
<evidence type="ECO:0000259" key="22">
    <source>
        <dbReference type="Pfam" id="PF02932"/>
    </source>
</evidence>
<comment type="subcellular location">
    <subcellularLocation>
        <location evidence="18">Postsynaptic cell membrane</location>
        <topology evidence="18">Multi-pass membrane protein</topology>
    </subcellularLocation>
</comment>
<dbReference type="InterPro" id="IPR006202">
    <property type="entry name" value="Neur_chan_lig-bd"/>
</dbReference>
<keyword evidence="8 20" id="KW-0406">Ion transport</keyword>
<dbReference type="GO" id="GO:0004890">
    <property type="term" value="F:GABA-A receptor activity"/>
    <property type="evidence" value="ECO:0000318"/>
    <property type="project" value="GO_Central"/>
</dbReference>
<evidence type="ECO:0000256" key="15">
    <source>
        <dbReference type="ARBA" id="ARBA00023257"/>
    </source>
</evidence>
<feature type="transmembrane region" description="Helical" evidence="20">
    <location>
        <begin position="290"/>
        <end position="313"/>
    </location>
</feature>
<keyword evidence="15" id="KW-0628">Postsynaptic cell membrane</keyword>
<dbReference type="Pfam" id="PF02932">
    <property type="entry name" value="Neur_chan_memb"/>
    <property type="match status" value="1"/>
</dbReference>
<feature type="domain" description="Neurotransmitter-gated ion-channel transmembrane" evidence="22">
    <location>
        <begin position="232"/>
        <end position="479"/>
    </location>
</feature>
<keyword evidence="2 20" id="KW-0813">Transport</keyword>
<dbReference type="Gene3D" id="1.20.58.390">
    <property type="entry name" value="Neurotransmitter-gated ion-channel transmembrane domain"/>
    <property type="match status" value="1"/>
</dbReference>
<keyword evidence="14" id="KW-0868">Chloride</keyword>
<evidence type="ECO:0000256" key="18">
    <source>
        <dbReference type="ARBA" id="ARBA00034104"/>
    </source>
</evidence>
<keyword evidence="13" id="KW-0325">Glycoprotein</keyword>
<keyword evidence="6 20" id="KW-1133">Transmembrane helix</keyword>
<keyword evidence="10" id="KW-1015">Disulfide bond</keyword>
<reference evidence="23 24" key="1">
    <citation type="journal article" date="2011" name="Science">
        <title>The ecoresponsive genome of Daphnia pulex.</title>
        <authorList>
            <person name="Colbourne J.K."/>
            <person name="Pfrender M.E."/>
            <person name="Gilbert D."/>
            <person name="Thomas W.K."/>
            <person name="Tucker A."/>
            <person name="Oakley T.H."/>
            <person name="Tokishita S."/>
            <person name="Aerts A."/>
            <person name="Arnold G.J."/>
            <person name="Basu M.K."/>
            <person name="Bauer D.J."/>
            <person name="Caceres C.E."/>
            <person name="Carmel L."/>
            <person name="Casola C."/>
            <person name="Choi J.H."/>
            <person name="Detter J.C."/>
            <person name="Dong Q."/>
            <person name="Dusheyko S."/>
            <person name="Eads B.D."/>
            <person name="Frohlich T."/>
            <person name="Geiler-Samerotte K.A."/>
            <person name="Gerlach D."/>
            <person name="Hatcher P."/>
            <person name="Jogdeo S."/>
            <person name="Krijgsveld J."/>
            <person name="Kriventseva E.V."/>
            <person name="Kultz D."/>
            <person name="Laforsch C."/>
            <person name="Lindquist E."/>
            <person name="Lopez J."/>
            <person name="Manak J.R."/>
            <person name="Muller J."/>
            <person name="Pangilinan J."/>
            <person name="Patwardhan R.P."/>
            <person name="Pitluck S."/>
            <person name="Pritham E.J."/>
            <person name="Rechtsteiner A."/>
            <person name="Rho M."/>
            <person name="Rogozin I.B."/>
            <person name="Sakarya O."/>
            <person name="Salamov A."/>
            <person name="Schaack S."/>
            <person name="Shapiro H."/>
            <person name="Shiga Y."/>
            <person name="Skalitzky C."/>
            <person name="Smith Z."/>
            <person name="Souvorov A."/>
            <person name="Sung W."/>
            <person name="Tang Z."/>
            <person name="Tsuchiya D."/>
            <person name="Tu H."/>
            <person name="Vos H."/>
            <person name="Wang M."/>
            <person name="Wolf Y.I."/>
            <person name="Yamagata H."/>
            <person name="Yamada T."/>
            <person name="Ye Y."/>
            <person name="Shaw J.R."/>
            <person name="Andrews J."/>
            <person name="Crease T.J."/>
            <person name="Tang H."/>
            <person name="Lucas S.M."/>
            <person name="Robertson H.M."/>
            <person name="Bork P."/>
            <person name="Koonin E.V."/>
            <person name="Zdobnov E.M."/>
            <person name="Grigoriev I.V."/>
            <person name="Lynch M."/>
            <person name="Boore J.L."/>
        </authorList>
    </citation>
    <scope>NUCLEOTIDE SEQUENCE [LARGE SCALE GENOMIC DNA]</scope>
</reference>
<dbReference type="PRINTS" id="PR00252">
    <property type="entry name" value="NRIONCHANNEL"/>
</dbReference>
<keyword evidence="11" id="KW-0675">Receptor</keyword>
<evidence type="ECO:0000256" key="2">
    <source>
        <dbReference type="ARBA" id="ARBA00022448"/>
    </source>
</evidence>
<evidence type="ECO:0000256" key="14">
    <source>
        <dbReference type="ARBA" id="ARBA00023214"/>
    </source>
</evidence>
<dbReference type="SUPFAM" id="SSF90112">
    <property type="entry name" value="Neurotransmitter-gated ion-channel transmembrane pore"/>
    <property type="match status" value="1"/>
</dbReference>
<dbReference type="eggNOG" id="KOG3643">
    <property type="taxonomic scope" value="Eukaryota"/>
</dbReference>
<evidence type="ECO:0000256" key="6">
    <source>
        <dbReference type="ARBA" id="ARBA00022989"/>
    </source>
</evidence>
<keyword evidence="9 20" id="KW-0472">Membrane</keyword>
<evidence type="ECO:0000259" key="21">
    <source>
        <dbReference type="Pfam" id="PF02931"/>
    </source>
</evidence>
<dbReference type="CDD" id="cd19049">
    <property type="entry name" value="LGIC_TM_anion"/>
    <property type="match status" value="1"/>
</dbReference>
<evidence type="ECO:0000256" key="7">
    <source>
        <dbReference type="ARBA" id="ARBA00023018"/>
    </source>
</evidence>
<dbReference type="InterPro" id="IPR036734">
    <property type="entry name" value="Neur_chan_lig-bd_sf"/>
</dbReference>
<evidence type="ECO:0000256" key="12">
    <source>
        <dbReference type="ARBA" id="ARBA00023173"/>
    </source>
</evidence>
<evidence type="ECO:0000256" key="16">
    <source>
        <dbReference type="ARBA" id="ARBA00023286"/>
    </source>
</evidence>
<dbReference type="PhylomeDB" id="E9GXL7"/>
<evidence type="ECO:0000313" key="23">
    <source>
        <dbReference type="EMBL" id="EFX75680.1"/>
    </source>
</evidence>
<gene>
    <name evidence="23" type="ORF">DAPPUDRAFT_55650</name>
</gene>
<feature type="transmembrane region" description="Helical" evidence="20">
    <location>
        <begin position="465"/>
        <end position="485"/>
    </location>
</feature>
<keyword evidence="24" id="KW-1185">Reference proteome</keyword>
<dbReference type="GO" id="GO:1902476">
    <property type="term" value="P:chloride transmembrane transport"/>
    <property type="evidence" value="ECO:0000318"/>
    <property type="project" value="GO_Central"/>
</dbReference>
<dbReference type="GO" id="GO:0099095">
    <property type="term" value="F:ligand-gated monoatomic anion channel activity"/>
    <property type="evidence" value="ECO:0007669"/>
    <property type="project" value="UniProtKB-ARBA"/>
</dbReference>
<dbReference type="InterPro" id="IPR038050">
    <property type="entry name" value="Neuro_actylchol_rec"/>
</dbReference>
<keyword evidence="4 20" id="KW-0812">Transmembrane</keyword>
<evidence type="ECO:0000256" key="19">
    <source>
        <dbReference type="ARBA" id="ARBA00071250"/>
    </source>
</evidence>
<dbReference type="OrthoDB" id="8890589at2759"/>
<dbReference type="GO" id="GO:0045211">
    <property type="term" value="C:postsynaptic membrane"/>
    <property type="evidence" value="ECO:0007669"/>
    <property type="project" value="UniProtKB-SubCell"/>
</dbReference>
<evidence type="ECO:0000256" key="5">
    <source>
        <dbReference type="ARBA" id="ARBA00022729"/>
    </source>
</evidence>
<proteinExistence type="inferred from homology"/>
<dbReference type="STRING" id="6669.E9GXL7"/>
<protein>
    <recommendedName>
        <fullName evidence="19">Gamma-aminobutyric acid receptor subunit beta</fullName>
    </recommendedName>
</protein>
<feature type="transmembrane region" description="Helical" evidence="20">
    <location>
        <begin position="225"/>
        <end position="249"/>
    </location>
</feature>
<keyword evidence="5" id="KW-0732">Signal</keyword>
<evidence type="ECO:0000256" key="3">
    <source>
        <dbReference type="ARBA" id="ARBA00022475"/>
    </source>
</evidence>
<dbReference type="InterPro" id="IPR006028">
    <property type="entry name" value="GABAA/Glycine_rcpt"/>
</dbReference>
<dbReference type="GO" id="GO:1902711">
    <property type="term" value="C:GABA-A receptor complex"/>
    <property type="evidence" value="ECO:0000318"/>
    <property type="project" value="GO_Central"/>
</dbReference>
<sequence length="499" mass="56976">MFLYISLTTCSSIQNNVTAILDKLQRGYDKRVRPNYGGPPVEVGVTMFIISISSVSEVQMDFTTDFYFRQYWKDPRLAFDRLPGVERIMVSTEYLKNIWVPDTFFANEKSSYLHMATTSNEFLRITHLGEINRSIRLTITASCPMNLQYFPMDRQLCSIEIESFGFAMSEITYHWLGGKKAVDVSPDVQLPQFHVLGYRQGYRVEMLTTGNYSRMSLEIQFVRSMGYYLIQIYIPSGLIVIISWVSFWLNRQATPARVSLGVTTVLTMTTLMSSTNAALPKISYVKSIDIFLGTCFVMVFASLLGKYATVGYVEKRIRLRKTQYQLMQKLVESRKKTVTMALDSAEMEHAPRQTRINIRNVVVFKKCCYTQQEVRFLMGPHGKAMPIQHHETSGQQHQHHHPMMPPSAVGCQAVVNNSSSSSSSAMIINGPRIDEEATAVMIPPGKDLNKLYGFTPSDIDKYSRVVFPVCFICFNLMYWIIYLHISDVVADDLEFINRG</sequence>
<dbReference type="SUPFAM" id="SSF63712">
    <property type="entry name" value="Nicotinic receptor ligand binding domain-like"/>
    <property type="match status" value="1"/>
</dbReference>
<dbReference type="PRINTS" id="PR00253">
    <property type="entry name" value="GABAARECEPTR"/>
</dbReference>
<dbReference type="InParanoid" id="E9GXL7"/>
<keyword evidence="17 20" id="KW-0407">Ion channel</keyword>
<feature type="transmembrane region" description="Helical" evidence="20">
    <location>
        <begin position="258"/>
        <end position="278"/>
    </location>
</feature>
<dbReference type="Proteomes" id="UP000000305">
    <property type="component" value="Unassembled WGS sequence"/>
</dbReference>
<evidence type="ECO:0000256" key="1">
    <source>
        <dbReference type="ARBA" id="ARBA00010180"/>
    </source>
</evidence>
<comment type="similarity">
    <text evidence="1">Belongs to the ligand-gated ion channel (TC 1.A.9) family. Gamma-aminobutyric acid receptor (TC 1.A.9.5) subfamily.</text>
</comment>
<evidence type="ECO:0000256" key="17">
    <source>
        <dbReference type="ARBA" id="ARBA00023303"/>
    </source>
</evidence>
<accession>E9GXL7</accession>
<dbReference type="InterPro" id="IPR006201">
    <property type="entry name" value="Neur_channel"/>
</dbReference>
<evidence type="ECO:0000313" key="24">
    <source>
        <dbReference type="Proteomes" id="UP000000305"/>
    </source>
</evidence>
<evidence type="ECO:0000256" key="13">
    <source>
        <dbReference type="ARBA" id="ARBA00023180"/>
    </source>
</evidence>
<dbReference type="InterPro" id="IPR036719">
    <property type="entry name" value="Neuro-gated_channel_TM_sf"/>
</dbReference>
<name>E9GXL7_DAPPU</name>
<dbReference type="InterPro" id="IPR002289">
    <property type="entry name" value="GABAAb_rcpt"/>
</dbReference>
<keyword evidence="7" id="KW-0770">Synapse</keyword>
<dbReference type="AlphaFoldDB" id="E9GXL7"/>
<dbReference type="FunFam" id="1.20.58.390:FF:000067">
    <property type="entry name" value="Glycine receptor subunit alpha-2"/>
    <property type="match status" value="1"/>
</dbReference>
<dbReference type="OMA" id="KWNAGLQ"/>
<dbReference type="Gene3D" id="2.70.170.10">
    <property type="entry name" value="Neurotransmitter-gated ion-channel ligand-binding domain"/>
    <property type="match status" value="1"/>
</dbReference>
<keyword evidence="12" id="KW-0869">Chloride channel</keyword>
<dbReference type="PRINTS" id="PR01160">
    <property type="entry name" value="GABAARBETA"/>
</dbReference>
<dbReference type="GO" id="GO:0034707">
    <property type="term" value="C:chloride channel complex"/>
    <property type="evidence" value="ECO:0007669"/>
    <property type="project" value="UniProtKB-KW"/>
</dbReference>
<evidence type="ECO:0000256" key="10">
    <source>
        <dbReference type="ARBA" id="ARBA00023157"/>
    </source>
</evidence>
<evidence type="ECO:0000256" key="4">
    <source>
        <dbReference type="ARBA" id="ARBA00022692"/>
    </source>
</evidence>
<dbReference type="HOGENOM" id="CLU_010920_1_6_1"/>
<keyword evidence="3" id="KW-1003">Cell membrane</keyword>
<dbReference type="GO" id="GO:0005230">
    <property type="term" value="F:extracellular ligand-gated monoatomic ion channel activity"/>
    <property type="evidence" value="ECO:0007669"/>
    <property type="project" value="InterPro"/>
</dbReference>
<evidence type="ECO:0000256" key="11">
    <source>
        <dbReference type="ARBA" id="ARBA00023170"/>
    </source>
</evidence>
<evidence type="ECO:0000256" key="8">
    <source>
        <dbReference type="ARBA" id="ARBA00023065"/>
    </source>
</evidence>
<feature type="domain" description="Neurotransmitter-gated ion-channel ligand-binding" evidence="21">
    <location>
        <begin position="18"/>
        <end position="219"/>
    </location>
</feature>
<dbReference type="EMBL" id="GL732573">
    <property type="protein sequence ID" value="EFX75680.1"/>
    <property type="molecule type" value="Genomic_DNA"/>
</dbReference>
<dbReference type="NCBIfam" id="TIGR00860">
    <property type="entry name" value="LIC"/>
    <property type="match status" value="1"/>
</dbReference>
<dbReference type="CDD" id="cd19008">
    <property type="entry name" value="LGIC_ECD_GABAR_RDL-like"/>
    <property type="match status" value="1"/>
</dbReference>
<evidence type="ECO:0000256" key="20">
    <source>
        <dbReference type="RuleBase" id="RU000687"/>
    </source>
</evidence>
<keyword evidence="16" id="KW-1071">Ligand-gated ion channel</keyword>
<dbReference type="PROSITE" id="PS00236">
    <property type="entry name" value="NEUROTR_ION_CHANNEL"/>
    <property type="match status" value="1"/>
</dbReference>
<dbReference type="InterPro" id="IPR006029">
    <property type="entry name" value="Neurotrans-gated_channel_TM"/>
</dbReference>
<dbReference type="FunCoup" id="E9GXL7">
    <property type="interactions" value="216"/>
</dbReference>
<dbReference type="KEGG" id="dpx:DAPPUDRAFT_55650"/>
<organism evidence="23 24">
    <name type="scientific">Daphnia pulex</name>
    <name type="common">Water flea</name>
    <dbReference type="NCBI Taxonomy" id="6669"/>
    <lineage>
        <taxon>Eukaryota</taxon>
        <taxon>Metazoa</taxon>
        <taxon>Ecdysozoa</taxon>
        <taxon>Arthropoda</taxon>
        <taxon>Crustacea</taxon>
        <taxon>Branchiopoda</taxon>
        <taxon>Diplostraca</taxon>
        <taxon>Cladocera</taxon>
        <taxon>Anomopoda</taxon>
        <taxon>Daphniidae</taxon>
        <taxon>Daphnia</taxon>
    </lineage>
</organism>
<dbReference type="FunFam" id="2.70.170.10:FF:000021">
    <property type="entry name" value="Gamma-aminobutyric acid receptor isoform 3b"/>
    <property type="match status" value="1"/>
</dbReference>
<dbReference type="GO" id="GO:0051932">
    <property type="term" value="P:synaptic transmission, GABAergic"/>
    <property type="evidence" value="ECO:0000318"/>
    <property type="project" value="GO_Central"/>
</dbReference>
<dbReference type="GO" id="GO:0005254">
    <property type="term" value="F:chloride channel activity"/>
    <property type="evidence" value="ECO:0007669"/>
    <property type="project" value="UniProtKB-KW"/>
</dbReference>
<dbReference type="InterPro" id="IPR018000">
    <property type="entry name" value="Neurotransmitter_ion_chnl_CS"/>
</dbReference>
<dbReference type="Pfam" id="PF02931">
    <property type="entry name" value="Neur_chan_LBD"/>
    <property type="match status" value="1"/>
</dbReference>
<dbReference type="PANTHER" id="PTHR18945">
    <property type="entry name" value="NEUROTRANSMITTER GATED ION CHANNEL"/>
    <property type="match status" value="1"/>
</dbReference>